<name>A0A2K3KBT8_TRIPR</name>
<protein>
    <submittedName>
        <fullName evidence="1">Uncharacterized protein</fullName>
    </submittedName>
</protein>
<evidence type="ECO:0000313" key="1">
    <source>
        <dbReference type="EMBL" id="PNX63760.1"/>
    </source>
</evidence>
<gene>
    <name evidence="1" type="ORF">L195_g061787</name>
</gene>
<reference evidence="1 2" key="2">
    <citation type="journal article" date="2017" name="Front. Plant Sci.">
        <title>Gene Classification and Mining of Molecular Markers Useful in Red Clover (Trifolium pratense) Breeding.</title>
        <authorList>
            <person name="Istvanek J."/>
            <person name="Dluhosova J."/>
            <person name="Dluhos P."/>
            <person name="Patkova L."/>
            <person name="Nedelnik J."/>
            <person name="Repkova J."/>
        </authorList>
    </citation>
    <scope>NUCLEOTIDE SEQUENCE [LARGE SCALE GENOMIC DNA]</scope>
    <source>
        <strain evidence="2">cv. Tatra</strain>
        <tissue evidence="1">Young leaves</tissue>
    </source>
</reference>
<dbReference type="AlphaFoldDB" id="A0A2K3KBT8"/>
<dbReference type="Proteomes" id="UP000236291">
    <property type="component" value="Unassembled WGS sequence"/>
</dbReference>
<reference evidence="1 2" key="1">
    <citation type="journal article" date="2014" name="Am. J. Bot.">
        <title>Genome assembly and annotation for red clover (Trifolium pratense; Fabaceae).</title>
        <authorList>
            <person name="Istvanek J."/>
            <person name="Jaros M."/>
            <person name="Krenek A."/>
            <person name="Repkova J."/>
        </authorList>
    </citation>
    <scope>NUCLEOTIDE SEQUENCE [LARGE SCALE GENOMIC DNA]</scope>
    <source>
        <strain evidence="2">cv. Tatra</strain>
        <tissue evidence="1">Young leaves</tissue>
    </source>
</reference>
<comment type="caution">
    <text evidence="1">The sequence shown here is derived from an EMBL/GenBank/DDBJ whole genome shotgun (WGS) entry which is preliminary data.</text>
</comment>
<proteinExistence type="predicted"/>
<sequence length="67" mass="7831">MAMMACNFASPWPRCIISWYDGRSSPDFLFSSTAFHRATISWYDEKDLLQIFFNLNRILIASCWISS</sequence>
<dbReference type="EMBL" id="ASHM01158386">
    <property type="protein sequence ID" value="PNX63760.1"/>
    <property type="molecule type" value="Genomic_DNA"/>
</dbReference>
<accession>A0A2K3KBT8</accession>
<evidence type="ECO:0000313" key="2">
    <source>
        <dbReference type="Proteomes" id="UP000236291"/>
    </source>
</evidence>
<organism evidence="1 2">
    <name type="scientific">Trifolium pratense</name>
    <name type="common">Red clover</name>
    <dbReference type="NCBI Taxonomy" id="57577"/>
    <lineage>
        <taxon>Eukaryota</taxon>
        <taxon>Viridiplantae</taxon>
        <taxon>Streptophyta</taxon>
        <taxon>Embryophyta</taxon>
        <taxon>Tracheophyta</taxon>
        <taxon>Spermatophyta</taxon>
        <taxon>Magnoliopsida</taxon>
        <taxon>eudicotyledons</taxon>
        <taxon>Gunneridae</taxon>
        <taxon>Pentapetalae</taxon>
        <taxon>rosids</taxon>
        <taxon>fabids</taxon>
        <taxon>Fabales</taxon>
        <taxon>Fabaceae</taxon>
        <taxon>Papilionoideae</taxon>
        <taxon>50 kb inversion clade</taxon>
        <taxon>NPAAA clade</taxon>
        <taxon>Hologalegina</taxon>
        <taxon>IRL clade</taxon>
        <taxon>Trifolieae</taxon>
        <taxon>Trifolium</taxon>
    </lineage>
</organism>